<dbReference type="PROSITE" id="PS00624">
    <property type="entry name" value="GMC_OXRED_2"/>
    <property type="match status" value="1"/>
</dbReference>
<proteinExistence type="inferred from homology"/>
<evidence type="ECO:0000256" key="1">
    <source>
        <dbReference type="ARBA" id="ARBA00001974"/>
    </source>
</evidence>
<evidence type="ECO:0000256" key="4">
    <source>
        <dbReference type="ARBA" id="ARBA00022827"/>
    </source>
</evidence>
<feature type="domain" description="Glucose-methanol-choline oxidoreductase N-terminal" evidence="6">
    <location>
        <begin position="324"/>
        <end position="338"/>
    </location>
</feature>
<dbReference type="EMBL" id="CAJDYZ010003598">
    <property type="protein sequence ID" value="CAD1470259.1"/>
    <property type="molecule type" value="Genomic_DNA"/>
</dbReference>
<dbReference type="GO" id="GO:0050660">
    <property type="term" value="F:flavin adenine dinucleotide binding"/>
    <property type="evidence" value="ECO:0007669"/>
    <property type="project" value="InterPro"/>
</dbReference>
<keyword evidence="3" id="KW-0285">Flavoprotein</keyword>
<dbReference type="Gene3D" id="3.30.560.10">
    <property type="entry name" value="Glucose Oxidase, domain 3"/>
    <property type="match status" value="1"/>
</dbReference>
<evidence type="ECO:0000313" key="8">
    <source>
        <dbReference type="Proteomes" id="UP000752696"/>
    </source>
</evidence>
<dbReference type="Gene3D" id="3.50.50.60">
    <property type="entry name" value="FAD/NAD(P)-binding domain"/>
    <property type="match status" value="1"/>
</dbReference>
<keyword evidence="8" id="KW-1185">Reference proteome</keyword>
<dbReference type="InterPro" id="IPR000172">
    <property type="entry name" value="GMC_OxRdtase_N"/>
</dbReference>
<feature type="binding site" evidence="5">
    <location>
        <position position="288"/>
    </location>
    <ligand>
        <name>FAD</name>
        <dbReference type="ChEBI" id="CHEBI:57692"/>
    </ligand>
</feature>
<gene>
    <name evidence="7" type="ORF">MHI_LOCUS182096</name>
</gene>
<keyword evidence="4 5" id="KW-0274">FAD</keyword>
<dbReference type="SUPFAM" id="SSF51905">
    <property type="entry name" value="FAD/NAD(P)-binding domain"/>
    <property type="match status" value="1"/>
</dbReference>
<dbReference type="Pfam" id="PF05199">
    <property type="entry name" value="GMC_oxred_C"/>
    <property type="match status" value="1"/>
</dbReference>
<accession>A0A6V7GXU0</accession>
<sequence>ETPVNEINKNMDSCMSASCTAASSQTPASIFSNLIQLLLTSQCMLSQSNDYPMDRTEEIVSSSREFDFIIAGGGTAGSVLARRLTEVEDWNVLLIEAGDDPVADSDVPGLAFLLAGQSQDYAYKAEAEEGSCGSIKGRQCRWSKGKALGGSSVINAMIHLFGNERDYNTWSELGNEGWSYEEVLPYFRKSLNCSWEHVSKFGGRHCATGGPMNVRGYNYTLPSIQNVFLDAVRELGMNLLEPLIGDRYVGFGRTMSTLDEGRRVNAARAFLSPIKHRRNLHVMKSARVDRILLEGTRATGVRVTLKDNRSVDIKASREVILSAGSVASPQILMLSGIGPKEHLAEMGIETVVDLPVGENLQDHVSWIGIQMAYANELATSPPPLNFMQDVAYRYLVNRTGELATVGIPLLGFVNVNDPQSPQYPDIQFHVSYISRPFEMDVLTSFFDLNDEVATEMRRTAMESNVVSLCIVLLNPRSRGTIKLRSADPADQVRIYANYFREREDLQTLLKSVDVVKSLVNTEAMRKQGMRLITLDIPECRHTEPGSSEYWECNVRNIATTLFHATGTARMGPANDPRSVVDPRLRVHGIERLRVIDASIMPNIVSANTNTPTMMIAEKGADMVKDDWRKKQRVEL</sequence>
<dbReference type="InterPro" id="IPR012132">
    <property type="entry name" value="GMC_OxRdtase"/>
</dbReference>
<comment type="cofactor">
    <cofactor evidence="1 5">
        <name>FAD</name>
        <dbReference type="ChEBI" id="CHEBI:57692"/>
    </cofactor>
</comment>
<name>A0A6V7GXU0_9HYME</name>
<dbReference type="OrthoDB" id="269227at2759"/>
<dbReference type="Pfam" id="PF00732">
    <property type="entry name" value="GMC_oxred_N"/>
    <property type="match status" value="1"/>
</dbReference>
<dbReference type="PANTHER" id="PTHR11552:SF147">
    <property type="entry name" value="CHOLINE DEHYDROGENASE, MITOCHONDRIAL"/>
    <property type="match status" value="1"/>
</dbReference>
<dbReference type="PANTHER" id="PTHR11552">
    <property type="entry name" value="GLUCOSE-METHANOL-CHOLINE GMC OXIDOREDUCTASE"/>
    <property type="match status" value="1"/>
</dbReference>
<dbReference type="PIRSF" id="PIRSF000137">
    <property type="entry name" value="Alcohol_oxidase"/>
    <property type="match status" value="1"/>
</dbReference>
<evidence type="ECO:0000313" key="7">
    <source>
        <dbReference type="EMBL" id="CAD1470259.1"/>
    </source>
</evidence>
<protein>
    <recommendedName>
        <fullName evidence="6">Glucose-methanol-choline oxidoreductase N-terminal domain-containing protein</fullName>
    </recommendedName>
</protein>
<dbReference type="InterPro" id="IPR007867">
    <property type="entry name" value="GMC_OxRtase_C"/>
</dbReference>
<evidence type="ECO:0000259" key="6">
    <source>
        <dbReference type="PROSITE" id="PS00624"/>
    </source>
</evidence>
<dbReference type="Proteomes" id="UP000752696">
    <property type="component" value="Unassembled WGS sequence"/>
</dbReference>
<comment type="similarity">
    <text evidence="2">Belongs to the GMC oxidoreductase family.</text>
</comment>
<evidence type="ECO:0000256" key="5">
    <source>
        <dbReference type="PIRSR" id="PIRSR000137-2"/>
    </source>
</evidence>
<dbReference type="GO" id="GO:0016614">
    <property type="term" value="F:oxidoreductase activity, acting on CH-OH group of donors"/>
    <property type="evidence" value="ECO:0007669"/>
    <property type="project" value="InterPro"/>
</dbReference>
<comment type="caution">
    <text evidence="7">The sequence shown here is derived from an EMBL/GenBank/DDBJ whole genome shotgun (WGS) entry which is preliminary data.</text>
</comment>
<feature type="non-terminal residue" evidence="7">
    <location>
        <position position="1"/>
    </location>
</feature>
<evidence type="ECO:0000256" key="2">
    <source>
        <dbReference type="ARBA" id="ARBA00010790"/>
    </source>
</evidence>
<organism evidence="7 8">
    <name type="scientific">Heterotrigona itama</name>
    <dbReference type="NCBI Taxonomy" id="395501"/>
    <lineage>
        <taxon>Eukaryota</taxon>
        <taxon>Metazoa</taxon>
        <taxon>Ecdysozoa</taxon>
        <taxon>Arthropoda</taxon>
        <taxon>Hexapoda</taxon>
        <taxon>Insecta</taxon>
        <taxon>Pterygota</taxon>
        <taxon>Neoptera</taxon>
        <taxon>Endopterygota</taxon>
        <taxon>Hymenoptera</taxon>
        <taxon>Apocrita</taxon>
        <taxon>Aculeata</taxon>
        <taxon>Apoidea</taxon>
        <taxon>Anthophila</taxon>
        <taxon>Apidae</taxon>
        <taxon>Heterotrigona</taxon>
    </lineage>
</organism>
<reference evidence="7" key="1">
    <citation type="submission" date="2020-07" db="EMBL/GenBank/DDBJ databases">
        <authorList>
            <person name="Nazaruddin N."/>
        </authorList>
    </citation>
    <scope>NUCLEOTIDE SEQUENCE</scope>
</reference>
<dbReference type="AlphaFoldDB" id="A0A6V7GXU0"/>
<dbReference type="InterPro" id="IPR036188">
    <property type="entry name" value="FAD/NAD-bd_sf"/>
</dbReference>
<evidence type="ECO:0000256" key="3">
    <source>
        <dbReference type="ARBA" id="ARBA00022630"/>
    </source>
</evidence>
<dbReference type="SUPFAM" id="SSF54373">
    <property type="entry name" value="FAD-linked reductases, C-terminal domain"/>
    <property type="match status" value="1"/>
</dbReference>